<dbReference type="InterPro" id="IPR051782">
    <property type="entry name" value="ABC_Transporter_VariousFunc"/>
</dbReference>
<gene>
    <name evidence="5" type="ORF">OW729_18805</name>
</gene>
<dbReference type="InterPro" id="IPR003439">
    <property type="entry name" value="ABC_transporter-like_ATP-bd"/>
</dbReference>
<protein>
    <submittedName>
        <fullName evidence="5">ABC transporter ATP-binding protein</fullName>
    </submittedName>
</protein>
<dbReference type="Gene3D" id="3.40.50.300">
    <property type="entry name" value="P-loop containing nucleotide triphosphate hydrolases"/>
    <property type="match status" value="1"/>
</dbReference>
<dbReference type="PANTHER" id="PTHR42939">
    <property type="entry name" value="ABC TRANSPORTER ATP-BINDING PROTEIN ALBC-RELATED"/>
    <property type="match status" value="1"/>
</dbReference>
<dbReference type="PROSITE" id="PS00211">
    <property type="entry name" value="ABC_TRANSPORTER_1"/>
    <property type="match status" value="1"/>
</dbReference>
<dbReference type="InterPro" id="IPR027417">
    <property type="entry name" value="P-loop_NTPase"/>
</dbReference>
<keyword evidence="6" id="KW-1185">Reference proteome</keyword>
<dbReference type="InterPro" id="IPR017871">
    <property type="entry name" value="ABC_transporter-like_CS"/>
</dbReference>
<dbReference type="RefSeq" id="WP_268063081.1">
    <property type="nucleotide sequence ID" value="NZ_JAPQFJ010000039.1"/>
</dbReference>
<dbReference type="Proteomes" id="UP001144612">
    <property type="component" value="Unassembled WGS sequence"/>
</dbReference>
<dbReference type="SMART" id="SM00382">
    <property type="entry name" value="AAA"/>
    <property type="match status" value="1"/>
</dbReference>
<dbReference type="PROSITE" id="PS50893">
    <property type="entry name" value="ABC_TRANSPORTER_2"/>
    <property type="match status" value="1"/>
</dbReference>
<dbReference type="CDD" id="cd03230">
    <property type="entry name" value="ABC_DR_subfamily_A"/>
    <property type="match status" value="1"/>
</dbReference>
<dbReference type="InterPro" id="IPR003593">
    <property type="entry name" value="AAA+_ATPase"/>
</dbReference>
<evidence type="ECO:0000259" key="4">
    <source>
        <dbReference type="PROSITE" id="PS50893"/>
    </source>
</evidence>
<keyword evidence="3 5" id="KW-0067">ATP-binding</keyword>
<name>A0ABT4DHS7_9CLOT</name>
<dbReference type="Pfam" id="PF00005">
    <property type="entry name" value="ABC_tran"/>
    <property type="match status" value="1"/>
</dbReference>
<reference evidence="5" key="1">
    <citation type="submission" date="2022-12" db="EMBL/GenBank/DDBJ databases">
        <title>Clostridium sp. nov., isolated from industrial wastewater.</title>
        <authorList>
            <person name="Jiayan W."/>
        </authorList>
    </citation>
    <scope>NUCLEOTIDE SEQUENCE</scope>
    <source>
        <strain evidence="5">ZC22-4</strain>
    </source>
</reference>
<keyword evidence="2" id="KW-0547">Nucleotide-binding</keyword>
<dbReference type="PANTHER" id="PTHR42939:SF1">
    <property type="entry name" value="ABC TRANSPORTER ATP-BINDING PROTEIN ALBC-RELATED"/>
    <property type="match status" value="1"/>
</dbReference>
<dbReference type="GO" id="GO:0005524">
    <property type="term" value="F:ATP binding"/>
    <property type="evidence" value="ECO:0007669"/>
    <property type="project" value="UniProtKB-KW"/>
</dbReference>
<evidence type="ECO:0000256" key="3">
    <source>
        <dbReference type="ARBA" id="ARBA00022840"/>
    </source>
</evidence>
<dbReference type="EMBL" id="JAPQFJ010000039">
    <property type="protein sequence ID" value="MCY6960646.1"/>
    <property type="molecule type" value="Genomic_DNA"/>
</dbReference>
<evidence type="ECO:0000256" key="2">
    <source>
        <dbReference type="ARBA" id="ARBA00022741"/>
    </source>
</evidence>
<accession>A0ABT4DHS7</accession>
<feature type="domain" description="ABC transporter" evidence="4">
    <location>
        <begin position="4"/>
        <end position="230"/>
    </location>
</feature>
<keyword evidence="1" id="KW-0813">Transport</keyword>
<evidence type="ECO:0000313" key="5">
    <source>
        <dbReference type="EMBL" id="MCY6960646.1"/>
    </source>
</evidence>
<proteinExistence type="predicted"/>
<evidence type="ECO:0000256" key="1">
    <source>
        <dbReference type="ARBA" id="ARBA00022448"/>
    </source>
</evidence>
<dbReference type="SUPFAM" id="SSF52540">
    <property type="entry name" value="P-loop containing nucleoside triphosphate hydrolases"/>
    <property type="match status" value="1"/>
</dbReference>
<sequence length="242" mass="27727">MVSMEVKDLEKSYGKTKVLKQVSFNINEGEITILAGPNGAGKTTTIKCILSLLKKDKGDVLIYEKSIKDKQVRERLAYIPENPDIYPYLTVWEHLKFISLAYRLEDWQEKAMKILEMFNILDKKNEISKNLSKGMKQKVSISMALLHEPKIFLIDEPFIGLDPKGIKDFKDILKILRDEGKTILISTHILSSIEEISDRLIIMKKGRILVQGTREELTSIAGFQGKMPLEDIFLKITDREKA</sequence>
<evidence type="ECO:0000313" key="6">
    <source>
        <dbReference type="Proteomes" id="UP001144612"/>
    </source>
</evidence>
<organism evidence="5 6">
    <name type="scientific">Clostridium brassicae</name>
    <dbReference type="NCBI Taxonomy" id="2999072"/>
    <lineage>
        <taxon>Bacteria</taxon>
        <taxon>Bacillati</taxon>
        <taxon>Bacillota</taxon>
        <taxon>Clostridia</taxon>
        <taxon>Eubacteriales</taxon>
        <taxon>Clostridiaceae</taxon>
        <taxon>Clostridium</taxon>
    </lineage>
</organism>
<comment type="caution">
    <text evidence="5">The sequence shown here is derived from an EMBL/GenBank/DDBJ whole genome shotgun (WGS) entry which is preliminary data.</text>
</comment>